<keyword evidence="3" id="KW-0540">Nuclease</keyword>
<sequence length="130" mass="14494">MRVALDTNAYADLMRGSHWGQVVAEASEVLISATMYGELRYGFACGSREASNVKDLHEFLNHPAVRFCETDAPTAEQYGLLKAFLRKNGTPLPENDIWIAASCLINQATLLTRDKHFVNLPQVSVRWPDA</sequence>
<dbReference type="Proteomes" id="UP000624703">
    <property type="component" value="Unassembled WGS sequence"/>
</dbReference>
<feature type="domain" description="PIN" evidence="8">
    <location>
        <begin position="4"/>
        <end position="120"/>
    </location>
</feature>
<dbReference type="InterPro" id="IPR002716">
    <property type="entry name" value="PIN_dom"/>
</dbReference>
<evidence type="ECO:0000256" key="2">
    <source>
        <dbReference type="ARBA" id="ARBA00022649"/>
    </source>
</evidence>
<dbReference type="InterPro" id="IPR050556">
    <property type="entry name" value="Type_II_TA_system_RNase"/>
</dbReference>
<dbReference type="Gene3D" id="3.40.50.1010">
    <property type="entry name" value="5'-nuclease"/>
    <property type="match status" value="1"/>
</dbReference>
<evidence type="ECO:0000256" key="5">
    <source>
        <dbReference type="ARBA" id="ARBA00022801"/>
    </source>
</evidence>
<evidence type="ECO:0000256" key="4">
    <source>
        <dbReference type="ARBA" id="ARBA00022723"/>
    </source>
</evidence>
<evidence type="ECO:0000256" key="1">
    <source>
        <dbReference type="ARBA" id="ARBA00001946"/>
    </source>
</evidence>
<evidence type="ECO:0000256" key="3">
    <source>
        <dbReference type="ARBA" id="ARBA00022722"/>
    </source>
</evidence>
<dbReference type="SUPFAM" id="SSF88723">
    <property type="entry name" value="PIN domain-like"/>
    <property type="match status" value="1"/>
</dbReference>
<proteinExistence type="inferred from homology"/>
<dbReference type="GO" id="GO:0016787">
    <property type="term" value="F:hydrolase activity"/>
    <property type="evidence" value="ECO:0007669"/>
    <property type="project" value="UniProtKB-KW"/>
</dbReference>
<dbReference type="PANTHER" id="PTHR33653:SF1">
    <property type="entry name" value="RIBONUCLEASE VAPC2"/>
    <property type="match status" value="1"/>
</dbReference>
<dbReference type="EMBL" id="JAENIM010000045">
    <property type="protein sequence ID" value="MBK1792484.1"/>
    <property type="molecule type" value="Genomic_DNA"/>
</dbReference>
<keyword evidence="2" id="KW-1277">Toxin-antitoxin system</keyword>
<comment type="caution">
    <text evidence="9">The sequence shown here is derived from an EMBL/GenBank/DDBJ whole genome shotgun (WGS) entry which is preliminary data.</text>
</comment>
<dbReference type="AlphaFoldDB" id="A0A8J7MI96"/>
<protein>
    <submittedName>
        <fullName evidence="9">Type II toxin-antitoxin system VapC family toxin</fullName>
    </submittedName>
</protein>
<keyword evidence="4" id="KW-0479">Metal-binding</keyword>
<dbReference type="PANTHER" id="PTHR33653">
    <property type="entry name" value="RIBONUCLEASE VAPC2"/>
    <property type="match status" value="1"/>
</dbReference>
<name>A0A8J7MI96_9BACT</name>
<evidence type="ECO:0000313" key="10">
    <source>
        <dbReference type="Proteomes" id="UP000624703"/>
    </source>
</evidence>
<keyword evidence="10" id="KW-1185">Reference proteome</keyword>
<dbReference type="CDD" id="cd18753">
    <property type="entry name" value="PIN_VapC4-5_FitB-like"/>
    <property type="match status" value="1"/>
</dbReference>
<dbReference type="GO" id="GO:0046872">
    <property type="term" value="F:metal ion binding"/>
    <property type="evidence" value="ECO:0007669"/>
    <property type="project" value="UniProtKB-KW"/>
</dbReference>
<organism evidence="9 10">
    <name type="scientific">Persicirhabdus sediminis</name>
    <dbReference type="NCBI Taxonomy" id="454144"/>
    <lineage>
        <taxon>Bacteria</taxon>
        <taxon>Pseudomonadati</taxon>
        <taxon>Verrucomicrobiota</taxon>
        <taxon>Verrucomicrobiia</taxon>
        <taxon>Verrucomicrobiales</taxon>
        <taxon>Verrucomicrobiaceae</taxon>
        <taxon>Persicirhabdus</taxon>
    </lineage>
</organism>
<dbReference type="Pfam" id="PF01850">
    <property type="entry name" value="PIN"/>
    <property type="match status" value="1"/>
</dbReference>
<dbReference type="InterPro" id="IPR029060">
    <property type="entry name" value="PIN-like_dom_sf"/>
</dbReference>
<evidence type="ECO:0000313" key="9">
    <source>
        <dbReference type="EMBL" id="MBK1792484.1"/>
    </source>
</evidence>
<keyword evidence="6" id="KW-0460">Magnesium</keyword>
<accession>A0A8J7MI96</accession>
<comment type="similarity">
    <text evidence="7">Belongs to the PINc/VapC protein family.</text>
</comment>
<comment type="cofactor">
    <cofactor evidence="1">
        <name>Mg(2+)</name>
        <dbReference type="ChEBI" id="CHEBI:18420"/>
    </cofactor>
</comment>
<dbReference type="GO" id="GO:0004518">
    <property type="term" value="F:nuclease activity"/>
    <property type="evidence" value="ECO:0007669"/>
    <property type="project" value="UniProtKB-KW"/>
</dbReference>
<evidence type="ECO:0000259" key="8">
    <source>
        <dbReference type="Pfam" id="PF01850"/>
    </source>
</evidence>
<reference evidence="9" key="1">
    <citation type="submission" date="2021-01" db="EMBL/GenBank/DDBJ databases">
        <title>Modified the classification status of verrucomicrobia.</title>
        <authorList>
            <person name="Feng X."/>
        </authorList>
    </citation>
    <scope>NUCLEOTIDE SEQUENCE</scope>
    <source>
        <strain evidence="9">_KCTC 22039</strain>
    </source>
</reference>
<evidence type="ECO:0000256" key="7">
    <source>
        <dbReference type="ARBA" id="ARBA00038093"/>
    </source>
</evidence>
<keyword evidence="5" id="KW-0378">Hydrolase</keyword>
<gene>
    <name evidence="9" type="ORF">JIN82_15070</name>
</gene>
<evidence type="ECO:0000256" key="6">
    <source>
        <dbReference type="ARBA" id="ARBA00022842"/>
    </source>
</evidence>